<keyword evidence="3" id="KW-1185">Reference proteome</keyword>
<evidence type="ECO:0000313" key="2">
    <source>
        <dbReference type="EMBL" id="KAK1130446.1"/>
    </source>
</evidence>
<protein>
    <submittedName>
        <fullName evidence="2">Uncharacterized protein</fullName>
    </submittedName>
</protein>
<dbReference type="EMBL" id="JAHYIQ010000007">
    <property type="protein sequence ID" value="KAK1130446.1"/>
    <property type="molecule type" value="Genomic_DNA"/>
</dbReference>
<evidence type="ECO:0000256" key="1">
    <source>
        <dbReference type="SAM" id="MobiDB-lite"/>
    </source>
</evidence>
<organism evidence="2 3">
    <name type="scientific">Melipona bicolor</name>
    <dbReference type="NCBI Taxonomy" id="60889"/>
    <lineage>
        <taxon>Eukaryota</taxon>
        <taxon>Metazoa</taxon>
        <taxon>Ecdysozoa</taxon>
        <taxon>Arthropoda</taxon>
        <taxon>Hexapoda</taxon>
        <taxon>Insecta</taxon>
        <taxon>Pterygota</taxon>
        <taxon>Neoptera</taxon>
        <taxon>Endopterygota</taxon>
        <taxon>Hymenoptera</taxon>
        <taxon>Apocrita</taxon>
        <taxon>Aculeata</taxon>
        <taxon>Apoidea</taxon>
        <taxon>Anthophila</taxon>
        <taxon>Apidae</taxon>
        <taxon>Melipona</taxon>
    </lineage>
</organism>
<proteinExistence type="predicted"/>
<dbReference type="Proteomes" id="UP001177670">
    <property type="component" value="Unassembled WGS sequence"/>
</dbReference>
<sequence>TYKDKGWQRCEYRVVRESNTHSGPDRWEFDAAIVTVIVVIISPKCQAGNSKVLIGSCHTMETIRPLQSVPDTIGEGSRAANRGEEQ</sequence>
<feature type="non-terminal residue" evidence="2">
    <location>
        <position position="1"/>
    </location>
</feature>
<evidence type="ECO:0000313" key="3">
    <source>
        <dbReference type="Proteomes" id="UP001177670"/>
    </source>
</evidence>
<gene>
    <name evidence="2" type="ORF">K0M31_018577</name>
</gene>
<reference evidence="2" key="1">
    <citation type="submission" date="2021-10" db="EMBL/GenBank/DDBJ databases">
        <title>Melipona bicolor Genome sequencing and assembly.</title>
        <authorList>
            <person name="Araujo N.S."/>
            <person name="Arias M.C."/>
        </authorList>
    </citation>
    <scope>NUCLEOTIDE SEQUENCE</scope>
    <source>
        <strain evidence="2">USP_2M_L1-L4_2017</strain>
        <tissue evidence="2">Whole body</tissue>
    </source>
</reference>
<name>A0AA40G3M1_9HYME</name>
<dbReference type="AlphaFoldDB" id="A0AA40G3M1"/>
<feature type="region of interest" description="Disordered" evidence="1">
    <location>
        <begin position="66"/>
        <end position="86"/>
    </location>
</feature>
<accession>A0AA40G3M1</accession>
<comment type="caution">
    <text evidence="2">The sequence shown here is derived from an EMBL/GenBank/DDBJ whole genome shotgun (WGS) entry which is preliminary data.</text>
</comment>